<keyword evidence="2" id="KW-0449">Lipoprotein</keyword>
<gene>
    <name evidence="9" type="ORF">CLEI1391_LOCUS11453</name>
</gene>
<keyword evidence="4" id="KW-0813">Transport</keyword>
<dbReference type="GO" id="GO:0003924">
    <property type="term" value="F:GTPase activity"/>
    <property type="evidence" value="ECO:0007669"/>
    <property type="project" value="InterPro"/>
</dbReference>
<dbReference type="NCBIfam" id="TIGR00231">
    <property type="entry name" value="small_GTP"/>
    <property type="match status" value="1"/>
</dbReference>
<evidence type="ECO:0000313" key="9">
    <source>
        <dbReference type="EMBL" id="CAD8683872.1"/>
    </source>
</evidence>
<dbReference type="FunFam" id="3.40.50.300:FF:000548">
    <property type="entry name" value="ADP-ribosylation factor 2"/>
    <property type="match status" value="1"/>
</dbReference>
<dbReference type="PROSITE" id="PS51417">
    <property type="entry name" value="ARF"/>
    <property type="match status" value="1"/>
</dbReference>
<sequence>MGNTVSGLFASLLDRLFGSRDMRVVMLGLDAAGKTTILYKLHIGEVLTTVPTIGFNVEKVQYKNVVFTVWDVGGQEKLRPLWRHYFNNTDGLIFVVDSQDRDRLSRAAQEFQAIIQDPLMLNSAILVFANKQDMRGCLTPSEVCEGLGLPQLKSRKWHVQSAIATRGEGLYEGLDWLATTLKSMTPSRPAGAH</sequence>
<feature type="binding site" evidence="6">
    <location>
        <begin position="28"/>
        <end position="35"/>
    </location>
    <ligand>
        <name>GTP</name>
        <dbReference type="ChEBI" id="CHEBI:37565"/>
    </ligand>
</feature>
<evidence type="ECO:0000256" key="5">
    <source>
        <dbReference type="ARBA" id="ARBA00023134"/>
    </source>
</evidence>
<evidence type="ECO:0000256" key="6">
    <source>
        <dbReference type="PIRSR" id="PIRSR606689-1"/>
    </source>
</evidence>
<feature type="binding site" evidence="7">
    <location>
        <position position="52"/>
    </location>
    <ligand>
        <name>Mg(2+)</name>
        <dbReference type="ChEBI" id="CHEBI:18420"/>
    </ligand>
</feature>
<evidence type="ECO:0000256" key="2">
    <source>
        <dbReference type="ARBA" id="ARBA00022707"/>
    </source>
</evidence>
<organism evidence="9">
    <name type="scientific">Chlamydomonas leiostraca</name>
    <dbReference type="NCBI Taxonomy" id="1034604"/>
    <lineage>
        <taxon>Eukaryota</taxon>
        <taxon>Viridiplantae</taxon>
        <taxon>Chlorophyta</taxon>
        <taxon>core chlorophytes</taxon>
        <taxon>Chlorophyceae</taxon>
        <taxon>CS clade</taxon>
        <taxon>Chlamydomonadales</taxon>
        <taxon>Chlamydomonadaceae</taxon>
        <taxon>Chlamydomonas</taxon>
    </lineage>
</organism>
<name>A0A7S0RRB6_9CHLO</name>
<dbReference type="GO" id="GO:0016192">
    <property type="term" value="P:vesicle-mediated transport"/>
    <property type="evidence" value="ECO:0007669"/>
    <property type="project" value="UniProtKB-KW"/>
</dbReference>
<protein>
    <recommendedName>
        <fullName evidence="10">ADP-ribosylation factor</fullName>
    </recommendedName>
</protein>
<keyword evidence="5 6" id="KW-0342">GTP-binding</keyword>
<dbReference type="Pfam" id="PF00025">
    <property type="entry name" value="Arf"/>
    <property type="match status" value="1"/>
</dbReference>
<dbReference type="InterPro" id="IPR006689">
    <property type="entry name" value="Small_GTPase_ARF/SAR"/>
</dbReference>
<dbReference type="GO" id="GO:0005525">
    <property type="term" value="F:GTP binding"/>
    <property type="evidence" value="ECO:0007669"/>
    <property type="project" value="UniProtKB-KW"/>
</dbReference>
<evidence type="ECO:0000256" key="3">
    <source>
        <dbReference type="ARBA" id="ARBA00022741"/>
    </source>
</evidence>
<dbReference type="SMART" id="SM00178">
    <property type="entry name" value="SAR"/>
    <property type="match status" value="1"/>
</dbReference>
<evidence type="ECO:0008006" key="10">
    <source>
        <dbReference type="Google" id="ProtNLM"/>
    </source>
</evidence>
<keyword evidence="7" id="KW-0460">Magnesium</keyword>
<evidence type="ECO:0000256" key="1">
    <source>
        <dbReference type="ARBA" id="ARBA00010290"/>
    </source>
</evidence>
<dbReference type="SUPFAM" id="SSF52540">
    <property type="entry name" value="P-loop containing nucleoside triphosphate hydrolases"/>
    <property type="match status" value="1"/>
</dbReference>
<dbReference type="SMART" id="SM00177">
    <property type="entry name" value="ARF"/>
    <property type="match status" value="1"/>
</dbReference>
<proteinExistence type="inferred from homology"/>
<keyword evidence="7" id="KW-0479">Metal-binding</keyword>
<keyword evidence="3 6" id="KW-0547">Nucleotide-binding</keyword>
<dbReference type="AlphaFoldDB" id="A0A7S0RRB6"/>
<reference evidence="9" key="1">
    <citation type="submission" date="2021-01" db="EMBL/GenBank/DDBJ databases">
        <authorList>
            <person name="Corre E."/>
            <person name="Pelletier E."/>
            <person name="Niang G."/>
            <person name="Scheremetjew M."/>
            <person name="Finn R."/>
            <person name="Kale V."/>
            <person name="Holt S."/>
            <person name="Cochrane G."/>
            <person name="Meng A."/>
            <person name="Brown T."/>
            <person name="Cohen L."/>
        </authorList>
    </citation>
    <scope>NUCLEOTIDE SEQUENCE</scope>
    <source>
        <strain evidence="9">SAG 11-49</strain>
    </source>
</reference>
<dbReference type="GO" id="GO:0046872">
    <property type="term" value="F:metal ion binding"/>
    <property type="evidence" value="ECO:0007669"/>
    <property type="project" value="UniProtKB-KW"/>
</dbReference>
<dbReference type="InterPro" id="IPR005225">
    <property type="entry name" value="Small_GTP-bd"/>
</dbReference>
<evidence type="ECO:0000256" key="8">
    <source>
        <dbReference type="RuleBase" id="RU003925"/>
    </source>
</evidence>
<keyword evidence="2" id="KW-0519">Myristate</keyword>
<dbReference type="PRINTS" id="PR00328">
    <property type="entry name" value="SAR1GTPBP"/>
</dbReference>
<evidence type="ECO:0000256" key="7">
    <source>
        <dbReference type="PIRSR" id="PIRSR606689-2"/>
    </source>
</evidence>
<dbReference type="InterPro" id="IPR024156">
    <property type="entry name" value="Small_GTPase_ARF"/>
</dbReference>
<dbReference type="Gene3D" id="3.40.50.300">
    <property type="entry name" value="P-loop containing nucleotide triphosphate hydrolases"/>
    <property type="match status" value="1"/>
</dbReference>
<feature type="binding site" evidence="7">
    <location>
        <position position="35"/>
    </location>
    <ligand>
        <name>Mg(2+)</name>
        <dbReference type="ChEBI" id="CHEBI:18420"/>
    </ligand>
</feature>
<comment type="similarity">
    <text evidence="1 8">Belongs to the small GTPase superfamily. Arf family.</text>
</comment>
<dbReference type="InterPro" id="IPR027417">
    <property type="entry name" value="P-loop_NTPase"/>
</dbReference>
<dbReference type="PANTHER" id="PTHR11711">
    <property type="entry name" value="ADP RIBOSYLATION FACTOR-RELATED"/>
    <property type="match status" value="1"/>
</dbReference>
<keyword evidence="4" id="KW-0931">ER-Golgi transport</keyword>
<evidence type="ECO:0000256" key="4">
    <source>
        <dbReference type="ARBA" id="ARBA00022892"/>
    </source>
</evidence>
<dbReference type="EMBL" id="HBFB01020368">
    <property type="protein sequence ID" value="CAD8683872.1"/>
    <property type="molecule type" value="Transcribed_RNA"/>
</dbReference>
<feature type="binding site" evidence="6">
    <location>
        <begin position="130"/>
        <end position="133"/>
    </location>
    <ligand>
        <name>GTP</name>
        <dbReference type="ChEBI" id="CHEBI:37565"/>
    </ligand>
</feature>
<accession>A0A7S0RRB6</accession>
<feature type="binding site" evidence="6">
    <location>
        <position position="74"/>
    </location>
    <ligand>
        <name>GTP</name>
        <dbReference type="ChEBI" id="CHEBI:37565"/>
    </ligand>
</feature>